<keyword evidence="5 7" id="KW-1133">Transmembrane helix</keyword>
<proteinExistence type="inferred from homology"/>
<dbReference type="CDD" id="cd06261">
    <property type="entry name" value="TM_PBP2"/>
    <property type="match status" value="1"/>
</dbReference>
<dbReference type="KEGG" id="ifn:GM661_03500"/>
<feature type="transmembrane region" description="Helical" evidence="7">
    <location>
        <begin position="199"/>
        <end position="219"/>
    </location>
</feature>
<accession>A0A8A7KAI8</accession>
<dbReference type="GO" id="GO:0043190">
    <property type="term" value="C:ATP-binding cassette (ABC) transporter complex"/>
    <property type="evidence" value="ECO:0007669"/>
    <property type="project" value="InterPro"/>
</dbReference>
<evidence type="ECO:0000256" key="4">
    <source>
        <dbReference type="ARBA" id="ARBA00022692"/>
    </source>
</evidence>
<dbReference type="InterPro" id="IPR035906">
    <property type="entry name" value="MetI-like_sf"/>
</dbReference>
<name>A0A8A7KAI8_9FIRM</name>
<feature type="transmembrane region" description="Helical" evidence="7">
    <location>
        <begin position="20"/>
        <end position="43"/>
    </location>
</feature>
<evidence type="ECO:0000256" key="5">
    <source>
        <dbReference type="ARBA" id="ARBA00022989"/>
    </source>
</evidence>
<dbReference type="Pfam" id="PF00528">
    <property type="entry name" value="BPD_transp_1"/>
    <property type="match status" value="1"/>
</dbReference>
<organism evidence="9 10">
    <name type="scientific">Iocasia fonsfrigidae</name>
    <dbReference type="NCBI Taxonomy" id="2682810"/>
    <lineage>
        <taxon>Bacteria</taxon>
        <taxon>Bacillati</taxon>
        <taxon>Bacillota</taxon>
        <taxon>Clostridia</taxon>
        <taxon>Halanaerobiales</taxon>
        <taxon>Halanaerobiaceae</taxon>
        <taxon>Iocasia</taxon>
    </lineage>
</organism>
<dbReference type="InterPro" id="IPR043429">
    <property type="entry name" value="ArtM/GltK/GlnP/TcyL/YhdX-like"/>
</dbReference>
<reference evidence="9" key="1">
    <citation type="submission" date="2019-12" db="EMBL/GenBank/DDBJ databases">
        <authorList>
            <person name="zhang j."/>
            <person name="sun C.M."/>
        </authorList>
    </citation>
    <scope>NUCLEOTIDE SEQUENCE</scope>
    <source>
        <strain evidence="9">NS-1</strain>
    </source>
</reference>
<dbReference type="PANTHER" id="PTHR30614:SF47">
    <property type="entry name" value="ABC TRANSPORTER PERMEASE"/>
    <property type="match status" value="1"/>
</dbReference>
<evidence type="ECO:0000259" key="8">
    <source>
        <dbReference type="PROSITE" id="PS50928"/>
    </source>
</evidence>
<dbReference type="InterPro" id="IPR000515">
    <property type="entry name" value="MetI-like"/>
</dbReference>
<evidence type="ECO:0000313" key="9">
    <source>
        <dbReference type="EMBL" id="QTL97105.1"/>
    </source>
</evidence>
<keyword evidence="10" id="KW-1185">Reference proteome</keyword>
<feature type="domain" description="ABC transmembrane type-1" evidence="8">
    <location>
        <begin position="21"/>
        <end position="218"/>
    </location>
</feature>
<keyword evidence="2 7" id="KW-0813">Transport</keyword>
<gene>
    <name evidence="9" type="ORF">GM661_03500</name>
</gene>
<dbReference type="EMBL" id="CP046640">
    <property type="protein sequence ID" value="QTL97105.1"/>
    <property type="molecule type" value="Genomic_DNA"/>
</dbReference>
<feature type="transmembrane region" description="Helical" evidence="7">
    <location>
        <begin position="138"/>
        <end position="157"/>
    </location>
</feature>
<feature type="transmembrane region" description="Helical" evidence="7">
    <location>
        <begin position="99"/>
        <end position="118"/>
    </location>
</feature>
<keyword evidence="6 7" id="KW-0472">Membrane</keyword>
<dbReference type="PROSITE" id="PS50928">
    <property type="entry name" value="ABC_TM1"/>
    <property type="match status" value="1"/>
</dbReference>
<comment type="similarity">
    <text evidence="7">Belongs to the binding-protein-dependent transport system permease family.</text>
</comment>
<dbReference type="SUPFAM" id="SSF161098">
    <property type="entry name" value="MetI-like"/>
    <property type="match status" value="1"/>
</dbReference>
<dbReference type="GO" id="GO:0022857">
    <property type="term" value="F:transmembrane transporter activity"/>
    <property type="evidence" value="ECO:0007669"/>
    <property type="project" value="InterPro"/>
</dbReference>
<feature type="transmembrane region" description="Helical" evidence="7">
    <location>
        <begin position="55"/>
        <end position="79"/>
    </location>
</feature>
<keyword evidence="3" id="KW-1003">Cell membrane</keyword>
<sequence length="234" mass="26826">MDYDFNWLVLWDYRELLLKGLLITIKLSIISIALSTIIGFIFGTMRTAKNKLLRMVSSVYVEFFLNTPLIIQLFFWYFALPMALPEFIRGWFWSHNYEFISAVIGLTIYTSTFIAEVIRAGIQSIDDGQWEAGQSSGLTRFQCLIFIIIPQAIQVIIPPLCNQYLNLIKNSSLAMTVAVAELTYQAQAIEALTFRGFEAFTAATLIYIVLTLLVSLLMNRFEKWINRSRISIST</sequence>
<dbReference type="InterPro" id="IPR010065">
    <property type="entry name" value="AA_ABC_transptr_permease_3TM"/>
</dbReference>
<dbReference type="NCBIfam" id="TIGR01726">
    <property type="entry name" value="HEQRo_perm_3TM"/>
    <property type="match status" value="1"/>
</dbReference>
<dbReference type="GO" id="GO:0006865">
    <property type="term" value="P:amino acid transport"/>
    <property type="evidence" value="ECO:0007669"/>
    <property type="project" value="TreeGrafter"/>
</dbReference>
<dbReference type="Proteomes" id="UP000665020">
    <property type="component" value="Chromosome"/>
</dbReference>
<evidence type="ECO:0000256" key="1">
    <source>
        <dbReference type="ARBA" id="ARBA00004651"/>
    </source>
</evidence>
<evidence type="ECO:0000256" key="3">
    <source>
        <dbReference type="ARBA" id="ARBA00022475"/>
    </source>
</evidence>
<evidence type="ECO:0000256" key="7">
    <source>
        <dbReference type="RuleBase" id="RU363032"/>
    </source>
</evidence>
<dbReference type="RefSeq" id="WP_230868760.1">
    <property type="nucleotide sequence ID" value="NZ_CP046640.1"/>
</dbReference>
<dbReference type="Gene3D" id="1.10.3720.10">
    <property type="entry name" value="MetI-like"/>
    <property type="match status" value="1"/>
</dbReference>
<dbReference type="PANTHER" id="PTHR30614">
    <property type="entry name" value="MEMBRANE COMPONENT OF AMINO ACID ABC TRANSPORTER"/>
    <property type="match status" value="1"/>
</dbReference>
<protein>
    <submittedName>
        <fullName evidence="9">ABC transporter permease subunit</fullName>
    </submittedName>
</protein>
<evidence type="ECO:0000313" key="10">
    <source>
        <dbReference type="Proteomes" id="UP000665020"/>
    </source>
</evidence>
<evidence type="ECO:0000256" key="2">
    <source>
        <dbReference type="ARBA" id="ARBA00022448"/>
    </source>
</evidence>
<dbReference type="AlphaFoldDB" id="A0A8A7KAI8"/>
<keyword evidence="4 7" id="KW-0812">Transmembrane</keyword>
<comment type="subcellular location">
    <subcellularLocation>
        <location evidence="1 7">Cell membrane</location>
        <topology evidence="1 7">Multi-pass membrane protein</topology>
    </subcellularLocation>
</comment>
<evidence type="ECO:0000256" key="6">
    <source>
        <dbReference type="ARBA" id="ARBA00023136"/>
    </source>
</evidence>